<evidence type="ECO:0000313" key="1">
    <source>
        <dbReference type="EMBL" id="RCX04946.1"/>
    </source>
</evidence>
<proteinExistence type="predicted"/>
<sequence>MASLLNSQNKNYLLLVVLFIPMLTGCSLGEKKEPADTDRDLVKRADMSELALLMRRMEKLTAQWKEATEKGNYTDIELPDWLEKIHTAEATDPSEITEIYHPMATAWLESVRQFKDAPAAEKPKTFNTLVSNCITCHQHYCQGPIPRIKKLYVEPSTDVSNR</sequence>
<name>A0A369A9G4_9FLAO</name>
<evidence type="ECO:0008006" key="3">
    <source>
        <dbReference type="Google" id="ProtNLM"/>
    </source>
</evidence>
<comment type="caution">
    <text evidence="1">The sequence shown here is derived from an EMBL/GenBank/DDBJ whole genome shotgun (WGS) entry which is preliminary data.</text>
</comment>
<organism evidence="1 2">
    <name type="scientific">Schleiferia thermophila</name>
    <dbReference type="NCBI Taxonomy" id="884107"/>
    <lineage>
        <taxon>Bacteria</taxon>
        <taxon>Pseudomonadati</taxon>
        <taxon>Bacteroidota</taxon>
        <taxon>Flavobacteriia</taxon>
        <taxon>Flavobacteriales</taxon>
        <taxon>Schleiferiaceae</taxon>
        <taxon>Schleiferia</taxon>
    </lineage>
</organism>
<dbReference type="EMBL" id="QPJS01000001">
    <property type="protein sequence ID" value="RCX04946.1"/>
    <property type="molecule type" value="Genomic_DNA"/>
</dbReference>
<keyword evidence="2" id="KW-1185">Reference proteome</keyword>
<accession>A0A369A9G4</accession>
<dbReference type="AlphaFoldDB" id="A0A369A9G4"/>
<reference evidence="1 2" key="1">
    <citation type="submission" date="2018-07" db="EMBL/GenBank/DDBJ databases">
        <title>Genomic Encyclopedia of Type Strains, Phase IV (KMG-IV): sequencing the most valuable type-strain genomes for metagenomic binning, comparative biology and taxonomic classification.</title>
        <authorList>
            <person name="Goeker M."/>
        </authorList>
    </citation>
    <scope>NUCLEOTIDE SEQUENCE [LARGE SCALE GENOMIC DNA]</scope>
    <source>
        <strain evidence="1 2">DSM 21410</strain>
    </source>
</reference>
<protein>
    <recommendedName>
        <fullName evidence="3">Cytochrome c</fullName>
    </recommendedName>
</protein>
<evidence type="ECO:0000313" key="2">
    <source>
        <dbReference type="Proteomes" id="UP000253517"/>
    </source>
</evidence>
<gene>
    <name evidence="1" type="ORF">DES35_101225</name>
</gene>
<dbReference type="Proteomes" id="UP000253517">
    <property type="component" value="Unassembled WGS sequence"/>
</dbReference>